<dbReference type="InterPro" id="IPR043154">
    <property type="entry name" value="Sec-1-like_dom1"/>
</dbReference>
<dbReference type="AlphaFoldDB" id="A0AAV2YKS1"/>
<evidence type="ECO:0000256" key="1">
    <source>
        <dbReference type="ARBA" id="ARBA00009884"/>
    </source>
</evidence>
<protein>
    <recommendedName>
        <fullName evidence="4">Vacuolar protein sorting-associated protein</fullName>
    </recommendedName>
</protein>
<dbReference type="Pfam" id="PF00995">
    <property type="entry name" value="Sec1"/>
    <property type="match status" value="1"/>
</dbReference>
<dbReference type="EMBL" id="DAKRPA010000236">
    <property type="protein sequence ID" value="DAZ94726.1"/>
    <property type="molecule type" value="Genomic_DNA"/>
</dbReference>
<organism evidence="2 3">
    <name type="scientific">Lagenidium giganteum</name>
    <dbReference type="NCBI Taxonomy" id="4803"/>
    <lineage>
        <taxon>Eukaryota</taxon>
        <taxon>Sar</taxon>
        <taxon>Stramenopiles</taxon>
        <taxon>Oomycota</taxon>
        <taxon>Peronosporomycetes</taxon>
        <taxon>Pythiales</taxon>
        <taxon>Pythiaceae</taxon>
    </lineage>
</organism>
<gene>
    <name evidence="2" type="ORF">N0F65_012679</name>
</gene>
<name>A0AAV2YKS1_9STRA</name>
<dbReference type="InterPro" id="IPR036045">
    <property type="entry name" value="Sec1-like_sf"/>
</dbReference>
<proteinExistence type="inferred from homology"/>
<sequence>MVPPIKLPVLDKSALAINLQRLRDEYETALVRILETIEASEIALVLTQRIATLFSHVFVHGVTVLKSHRVAECVELGDDRAKIHAGKVVYLCFSRVDDVRSVVLHARALQDAQQPRDLSFQLFATGAWTAMCQDILDETGMKDVLSVGFFPMGFVPLDIDLLTLGYERTLHDCLVHSDHSALTDTAIALHQLQLLYGRFPQIKYKGEMAMTVFTQLMQLQDSEDAAAAFGKQLKRRSRVETLILLDRRVDYASALSMPLSYEALVDELFHIKDGFASISQRLLSGDANAADSLTPLALNSADGIFYQIRALSVHAVPGALKNCANGIKNTFGEFQRTSAAASASEVHDFVKTVPALKESQEMLEMHVNLLESIQVTTNSRSFKEQWQLERAVMDEASDRDVLGDVRDMIYRYEPLLKVLRVLCLCSIVMNGLPKRELDHIKLLLVRTYGHEVVLSLDNLTRAGLLTSHRREFIAQTPFHTATAALQVLDYNVNAENPKTMAFVTGGYTPISCRLVEEVLQHGNWAQLQAALSVLPGPCAELSAAQPPAKGTSDKRGKKPIVMVCFVGGVTLLEVAALRWLASFYPHDIVIAATSVISGNSLLSELLEKIPPTS</sequence>
<dbReference type="Gene3D" id="1.25.40.850">
    <property type="match status" value="1"/>
</dbReference>
<reference evidence="2" key="2">
    <citation type="journal article" date="2023" name="Microbiol Resour">
        <title>Decontamination and Annotation of the Draft Genome Sequence of the Oomycete Lagenidium giganteum ARSEF 373.</title>
        <authorList>
            <person name="Morgan W.R."/>
            <person name="Tartar A."/>
        </authorList>
    </citation>
    <scope>NUCLEOTIDE SEQUENCE</scope>
    <source>
        <strain evidence="2">ARSEF 373</strain>
    </source>
</reference>
<dbReference type="Proteomes" id="UP001146120">
    <property type="component" value="Unassembled WGS sequence"/>
</dbReference>
<evidence type="ECO:0000313" key="2">
    <source>
        <dbReference type="EMBL" id="DAZ94726.1"/>
    </source>
</evidence>
<accession>A0AAV2YKS1</accession>
<dbReference type="SUPFAM" id="SSF56815">
    <property type="entry name" value="Sec1/munc18-like (SM) proteins"/>
    <property type="match status" value="1"/>
</dbReference>
<reference evidence="2" key="1">
    <citation type="submission" date="2022-11" db="EMBL/GenBank/DDBJ databases">
        <authorList>
            <person name="Morgan W.R."/>
            <person name="Tartar A."/>
        </authorList>
    </citation>
    <scope>NUCLEOTIDE SEQUENCE</scope>
    <source>
        <strain evidence="2">ARSEF 373</strain>
    </source>
</reference>
<dbReference type="PANTHER" id="PTHR11679">
    <property type="entry name" value="VESICLE PROTEIN SORTING-ASSOCIATED"/>
    <property type="match status" value="1"/>
</dbReference>
<dbReference type="Gene3D" id="3.40.50.1910">
    <property type="match status" value="3"/>
</dbReference>
<dbReference type="Gene3D" id="3.40.50.2060">
    <property type="match status" value="1"/>
</dbReference>
<comment type="caution">
    <text evidence="2">The sequence shown here is derived from an EMBL/GenBank/DDBJ whole genome shotgun (WGS) entry which is preliminary data.</text>
</comment>
<evidence type="ECO:0008006" key="4">
    <source>
        <dbReference type="Google" id="ProtNLM"/>
    </source>
</evidence>
<evidence type="ECO:0000313" key="3">
    <source>
        <dbReference type="Proteomes" id="UP001146120"/>
    </source>
</evidence>
<keyword evidence="3" id="KW-1185">Reference proteome</keyword>
<dbReference type="GO" id="GO:0016192">
    <property type="term" value="P:vesicle-mediated transport"/>
    <property type="evidence" value="ECO:0007669"/>
    <property type="project" value="InterPro"/>
</dbReference>
<dbReference type="InterPro" id="IPR001619">
    <property type="entry name" value="Sec1-like"/>
</dbReference>
<dbReference type="InterPro" id="IPR027482">
    <property type="entry name" value="Sec1-like_dom2"/>
</dbReference>
<dbReference type="InterPro" id="IPR043155">
    <property type="entry name" value="VPS33_dom3b"/>
</dbReference>
<comment type="similarity">
    <text evidence="1">Belongs to the STXBP/unc-18/SEC1 family.</text>
</comment>